<proteinExistence type="predicted"/>
<dbReference type="STRING" id="525245.HMPREF0044_1042"/>
<feature type="transmembrane region" description="Helical" evidence="1">
    <location>
        <begin position="74"/>
        <end position="95"/>
    </location>
</feature>
<feature type="transmembrane region" description="Helical" evidence="1">
    <location>
        <begin position="47"/>
        <end position="68"/>
    </location>
</feature>
<gene>
    <name evidence="2" type="ORF">HMPREF0044_1042</name>
</gene>
<sequence>MGLSEQERKILEQMEQEFRQDDPELASTLGLNTKPLAGKPQLRKFSAANIAIGLILLSVGLVLPIIGISIGGTVATVGFGLVGFALMFFGILYVFKPVKKPVAK</sequence>
<dbReference type="InterPro" id="IPR021401">
    <property type="entry name" value="DUF3040"/>
</dbReference>
<dbReference type="OrthoDB" id="5244024at2"/>
<evidence type="ECO:0000313" key="2">
    <source>
        <dbReference type="EMBL" id="EEH64023.1"/>
    </source>
</evidence>
<evidence type="ECO:0008006" key="4">
    <source>
        <dbReference type="Google" id="ProtNLM"/>
    </source>
</evidence>
<evidence type="ECO:0000313" key="3">
    <source>
        <dbReference type="Proteomes" id="UP000010301"/>
    </source>
</evidence>
<dbReference type="Pfam" id="PF11239">
    <property type="entry name" value="DUF3040"/>
    <property type="match status" value="1"/>
</dbReference>
<reference evidence="2 3" key="1">
    <citation type="submission" date="2009-01" db="EMBL/GenBank/DDBJ databases">
        <authorList>
            <person name="Qin X."/>
            <person name="Bachman B."/>
            <person name="Battles P."/>
            <person name="Bell A."/>
            <person name="Bess C."/>
            <person name="Bickham C."/>
            <person name="Chaboub L."/>
            <person name="Chen D."/>
            <person name="Coyle M."/>
            <person name="Deiros D.R."/>
            <person name="Dinh H."/>
            <person name="Forbes L."/>
            <person name="Fowler G."/>
            <person name="Francisco L."/>
            <person name="Fu Q."/>
            <person name="Gubbala S."/>
            <person name="Hale W."/>
            <person name="Han Y."/>
            <person name="Hemphill L."/>
            <person name="Highlander S.K."/>
            <person name="Hirani K."/>
            <person name="Hogues M."/>
            <person name="Jackson L."/>
            <person name="Jakkamsetti A."/>
            <person name="Javaid M."/>
            <person name="Jiang H."/>
            <person name="Korchina V."/>
            <person name="Kovar C."/>
            <person name="Lara F."/>
            <person name="Lee S."/>
            <person name="Mata R."/>
            <person name="Mathew T."/>
            <person name="Moen C."/>
            <person name="Morales K."/>
            <person name="Munidasa M."/>
            <person name="Nazareth L."/>
            <person name="Ngo R."/>
            <person name="Nguyen L."/>
            <person name="Okwuonu G."/>
            <person name="Ongeri F."/>
            <person name="Patil S."/>
            <person name="Petrosino J."/>
            <person name="Pham C."/>
            <person name="Pham P."/>
            <person name="Pu L.-L."/>
            <person name="Puazo M."/>
            <person name="Raj R."/>
            <person name="Reid J."/>
            <person name="Rouhana J."/>
            <person name="Saada N."/>
            <person name="Shang Y."/>
            <person name="Simmons D."/>
            <person name="Thornton R."/>
            <person name="Warren J."/>
            <person name="Weissenberger G."/>
            <person name="Zhang J."/>
            <person name="Zhang L."/>
            <person name="Zhou C."/>
            <person name="Zhu D."/>
            <person name="Muzny D."/>
            <person name="Worley K."/>
            <person name="Gibbs R."/>
        </authorList>
    </citation>
    <scope>NUCLEOTIDE SEQUENCE [LARGE SCALE GENOMIC DNA]</scope>
    <source>
        <strain evidence="2 3">DSM 15436</strain>
    </source>
</reference>
<name>C0W0G4_9ACTO</name>
<keyword evidence="1" id="KW-0472">Membrane</keyword>
<dbReference type="Proteomes" id="UP000010301">
    <property type="component" value="Unassembled WGS sequence"/>
</dbReference>
<dbReference type="AlphaFoldDB" id="C0W0G4"/>
<keyword evidence="1" id="KW-1133">Transmembrane helix</keyword>
<organism evidence="2 3">
    <name type="scientific">Gleimia coleocanis DSM 15436</name>
    <dbReference type="NCBI Taxonomy" id="525245"/>
    <lineage>
        <taxon>Bacteria</taxon>
        <taxon>Bacillati</taxon>
        <taxon>Actinomycetota</taxon>
        <taxon>Actinomycetes</taxon>
        <taxon>Actinomycetales</taxon>
        <taxon>Actinomycetaceae</taxon>
        <taxon>Gleimia</taxon>
    </lineage>
</organism>
<protein>
    <recommendedName>
        <fullName evidence="4">DUF3040 domain-containing protein</fullName>
    </recommendedName>
</protein>
<dbReference type="RefSeq" id="WP_006546814.1">
    <property type="nucleotide sequence ID" value="NZ_DS999543.1"/>
</dbReference>
<evidence type="ECO:0000256" key="1">
    <source>
        <dbReference type="SAM" id="Phobius"/>
    </source>
</evidence>
<dbReference type="EMBL" id="ACFG01000030">
    <property type="protein sequence ID" value="EEH64023.1"/>
    <property type="molecule type" value="Genomic_DNA"/>
</dbReference>
<keyword evidence="3" id="KW-1185">Reference proteome</keyword>
<dbReference type="HOGENOM" id="CLU_133135_1_1_11"/>
<accession>C0W0G4</accession>
<comment type="caution">
    <text evidence="2">The sequence shown here is derived from an EMBL/GenBank/DDBJ whole genome shotgun (WGS) entry which is preliminary data.</text>
</comment>
<keyword evidence="1" id="KW-0812">Transmembrane</keyword>